<comment type="caution">
    <text evidence="2">The sequence shown here is derived from an EMBL/GenBank/DDBJ whole genome shotgun (WGS) entry which is preliminary data.</text>
</comment>
<keyword evidence="3" id="KW-1185">Reference proteome</keyword>
<dbReference type="Proteomes" id="UP001341840">
    <property type="component" value="Unassembled WGS sequence"/>
</dbReference>
<accession>A0ABU6SQZ7</accession>
<gene>
    <name evidence="2" type="ORF">PIB30_077612</name>
</gene>
<name>A0ABU6SQZ7_9FABA</name>
<sequence length="214" mass="24239">MEFCNKFLEEEPSMHIMDLGRIKQRQGEGLVAFIKRYRDQTLLCMGTLPAPQLRASDITEEMKRSGRRSRETPSLEVCAADDRSKRRSYSRGSYSKGSNKRSPPLLFPLSRAQAMVVVNGWFEDGTLKPKTDRETPTAEDLRDLKHCMVHWNKNHALTDCYVDTPFPQHGIGMIGVAGEVMLTEIVDEAEGMITSDEFLDKDILVRGLLKSRGC</sequence>
<protein>
    <recommendedName>
        <fullName evidence="4">Retrotransposon gag domain-containing protein</fullName>
    </recommendedName>
</protein>
<evidence type="ECO:0000313" key="2">
    <source>
        <dbReference type="EMBL" id="MED6138765.1"/>
    </source>
</evidence>
<dbReference type="EMBL" id="JASCZI010061464">
    <property type="protein sequence ID" value="MED6138765.1"/>
    <property type="molecule type" value="Genomic_DNA"/>
</dbReference>
<feature type="compositionally biased region" description="Basic and acidic residues" evidence="1">
    <location>
        <begin position="60"/>
        <end position="73"/>
    </location>
</feature>
<reference evidence="2 3" key="1">
    <citation type="journal article" date="2023" name="Plants (Basel)">
        <title>Bridging the Gap: Combining Genomics and Transcriptomics Approaches to Understand Stylosanthes scabra, an Orphan Legume from the Brazilian Caatinga.</title>
        <authorList>
            <person name="Ferreira-Neto J.R.C."/>
            <person name="da Silva M.D."/>
            <person name="Binneck E."/>
            <person name="de Melo N.F."/>
            <person name="da Silva R.H."/>
            <person name="de Melo A.L.T.M."/>
            <person name="Pandolfi V."/>
            <person name="Bustamante F.O."/>
            <person name="Brasileiro-Vidal A.C."/>
            <person name="Benko-Iseppon A.M."/>
        </authorList>
    </citation>
    <scope>NUCLEOTIDE SEQUENCE [LARGE SCALE GENOMIC DNA]</scope>
    <source>
        <tissue evidence="2">Leaves</tissue>
    </source>
</reference>
<organism evidence="2 3">
    <name type="scientific">Stylosanthes scabra</name>
    <dbReference type="NCBI Taxonomy" id="79078"/>
    <lineage>
        <taxon>Eukaryota</taxon>
        <taxon>Viridiplantae</taxon>
        <taxon>Streptophyta</taxon>
        <taxon>Embryophyta</taxon>
        <taxon>Tracheophyta</taxon>
        <taxon>Spermatophyta</taxon>
        <taxon>Magnoliopsida</taxon>
        <taxon>eudicotyledons</taxon>
        <taxon>Gunneridae</taxon>
        <taxon>Pentapetalae</taxon>
        <taxon>rosids</taxon>
        <taxon>fabids</taxon>
        <taxon>Fabales</taxon>
        <taxon>Fabaceae</taxon>
        <taxon>Papilionoideae</taxon>
        <taxon>50 kb inversion clade</taxon>
        <taxon>dalbergioids sensu lato</taxon>
        <taxon>Dalbergieae</taxon>
        <taxon>Pterocarpus clade</taxon>
        <taxon>Stylosanthes</taxon>
    </lineage>
</organism>
<evidence type="ECO:0008006" key="4">
    <source>
        <dbReference type="Google" id="ProtNLM"/>
    </source>
</evidence>
<evidence type="ECO:0000313" key="3">
    <source>
        <dbReference type="Proteomes" id="UP001341840"/>
    </source>
</evidence>
<feature type="compositionally biased region" description="Low complexity" evidence="1">
    <location>
        <begin position="90"/>
        <end position="100"/>
    </location>
</feature>
<evidence type="ECO:0000256" key="1">
    <source>
        <dbReference type="SAM" id="MobiDB-lite"/>
    </source>
</evidence>
<feature type="region of interest" description="Disordered" evidence="1">
    <location>
        <begin position="60"/>
        <end position="100"/>
    </location>
</feature>
<proteinExistence type="predicted"/>